<evidence type="ECO:0000313" key="3">
    <source>
        <dbReference type="Proteomes" id="UP000244013"/>
    </source>
</evidence>
<feature type="compositionally biased region" description="Low complexity" evidence="1">
    <location>
        <begin position="208"/>
        <end position="217"/>
    </location>
</feature>
<evidence type="ECO:0000313" key="2">
    <source>
        <dbReference type="EMBL" id="PTW44089.1"/>
    </source>
</evidence>
<gene>
    <name evidence="2" type="ORF">C8J25_11232</name>
</gene>
<reference evidence="2 3" key="1">
    <citation type="submission" date="2018-04" db="EMBL/GenBank/DDBJ databases">
        <title>Genomic Encyclopedia of Type Strains, Phase III (KMG-III): the genomes of soil and plant-associated and newly described type strains.</title>
        <authorList>
            <person name="Whitman W."/>
        </authorList>
    </citation>
    <scope>NUCLEOTIDE SEQUENCE [LARGE SCALE GENOMIC DNA]</scope>
    <source>
        <strain evidence="2 3">MA-olki</strain>
    </source>
</reference>
<organism evidence="2 3">
    <name type="scientific">Sphingomonas faeni</name>
    <dbReference type="NCBI Taxonomy" id="185950"/>
    <lineage>
        <taxon>Bacteria</taxon>
        <taxon>Pseudomonadati</taxon>
        <taxon>Pseudomonadota</taxon>
        <taxon>Alphaproteobacteria</taxon>
        <taxon>Sphingomonadales</taxon>
        <taxon>Sphingomonadaceae</taxon>
        <taxon>Sphingomonas</taxon>
    </lineage>
</organism>
<dbReference type="EMBL" id="QAYE01000012">
    <property type="protein sequence ID" value="PTW44089.1"/>
    <property type="molecule type" value="Genomic_DNA"/>
</dbReference>
<evidence type="ECO:0000256" key="1">
    <source>
        <dbReference type="SAM" id="MobiDB-lite"/>
    </source>
</evidence>
<name>A0A2T5TXZ1_9SPHN</name>
<feature type="region of interest" description="Disordered" evidence="1">
    <location>
        <begin position="194"/>
        <end position="230"/>
    </location>
</feature>
<accession>A0A2T5TXZ1</accession>
<dbReference type="AlphaFoldDB" id="A0A2T5TXZ1"/>
<protein>
    <submittedName>
        <fullName evidence="2">Uncharacterized protein</fullName>
    </submittedName>
</protein>
<proteinExistence type="predicted"/>
<comment type="caution">
    <text evidence="2">The sequence shown here is derived from an EMBL/GenBank/DDBJ whole genome shotgun (WGS) entry which is preliminary data.</text>
</comment>
<sequence>MLARPPVHPARRDIARRVTRGRGSRIAESGQPTGNAMLRILLLYSSALAACAPSPQDAAMRKTSQISGMAVRFSIDAKGEGEGVATLSSAEQEAGDQALAAQGPIPAAVSAAENAAAPMPVDSPAEALGRQTLSTAFVMVNADGYLTVELRDGRQMILHNVIMRPKDYCGGLVLNGLLGKRYCGRYADIAAARPGGGPALEDPNTNLSNPITSSRIPPTSPEFSSHGPKN</sequence>
<dbReference type="Proteomes" id="UP000244013">
    <property type="component" value="Unassembled WGS sequence"/>
</dbReference>